<dbReference type="PANTHER" id="PTHR42693:SF33">
    <property type="entry name" value="ARYLSULFATASE"/>
    <property type="match status" value="1"/>
</dbReference>
<name>A0A158I1T1_9BURK</name>
<feature type="signal peptide" evidence="2">
    <location>
        <begin position="1"/>
        <end position="21"/>
    </location>
</feature>
<evidence type="ECO:0000256" key="1">
    <source>
        <dbReference type="ARBA" id="ARBA00008779"/>
    </source>
</evidence>
<dbReference type="RefSeq" id="WP_082913570.1">
    <property type="nucleotide sequence ID" value="NZ_FCOK02000039.1"/>
</dbReference>
<keyword evidence="2" id="KW-0732">Signal</keyword>
<evidence type="ECO:0000256" key="2">
    <source>
        <dbReference type="SAM" id="SignalP"/>
    </source>
</evidence>
<organism evidence="3 4">
    <name type="scientific">Caballeronia udeis</name>
    <dbReference type="NCBI Taxonomy" id="1232866"/>
    <lineage>
        <taxon>Bacteria</taxon>
        <taxon>Pseudomonadati</taxon>
        <taxon>Pseudomonadota</taxon>
        <taxon>Betaproteobacteria</taxon>
        <taxon>Burkholderiales</taxon>
        <taxon>Burkholderiaceae</taxon>
        <taxon>Caballeronia</taxon>
    </lineage>
</organism>
<evidence type="ECO:0000313" key="3">
    <source>
        <dbReference type="EMBL" id="SAL50595.1"/>
    </source>
</evidence>
<dbReference type="SUPFAM" id="SSF53649">
    <property type="entry name" value="Alkaline phosphatase-like"/>
    <property type="match status" value="1"/>
</dbReference>
<feature type="chain" id="PRO_5008501878" evidence="2">
    <location>
        <begin position="22"/>
        <end position="519"/>
    </location>
</feature>
<gene>
    <name evidence="3" type="ORF">AWB69_05138</name>
</gene>
<dbReference type="Pfam" id="PF01663">
    <property type="entry name" value="Phosphodiest"/>
    <property type="match status" value="1"/>
</dbReference>
<dbReference type="Gene3D" id="3.40.720.10">
    <property type="entry name" value="Alkaline Phosphatase, subunit A"/>
    <property type="match status" value="2"/>
</dbReference>
<evidence type="ECO:0000313" key="4">
    <source>
        <dbReference type="Proteomes" id="UP000054683"/>
    </source>
</evidence>
<dbReference type="OrthoDB" id="8355658at2"/>
<dbReference type="InterPro" id="IPR002591">
    <property type="entry name" value="Phosphodiest/P_Trfase"/>
</dbReference>
<reference evidence="3 4" key="1">
    <citation type="submission" date="2016-01" db="EMBL/GenBank/DDBJ databases">
        <authorList>
            <person name="Oliw E.H."/>
        </authorList>
    </citation>
    <scope>NUCLEOTIDE SEQUENCE [LARGE SCALE GENOMIC DNA]</scope>
    <source>
        <strain evidence="3">LMG 27134</strain>
    </source>
</reference>
<dbReference type="AlphaFoldDB" id="A0A158I1T1"/>
<sequence>MKQILSVIAALLSLSTAAATAATPAASLPPDAPVRHVLLISVDGLHTGDLAHFIDAHPDSTLASLLKQGVDYTNAHTVAPADSFPGLMALVTGGTPAVTGVYYDDSYDRALAAPGGDCSRLGTRVRYDESLDLAAADGHDIIDPAKLPRDPAHGCVPVYPHSYLRVNTIFEAVHAAGGYTAWTDKHPTYELVQGPSGHGVDDLFLPEIGANYEGLTNVAAKEITGSLPRTEDYDDMKGRVIVNEIDGLTHDGKKHSVIPNVFGLNLQAVNVAQKIYGYKNADGDLTAGLDRAIGHTDQLIGRFVSELERQGLRDDTLIIVTAKHGNGPIDTSLLNKIDERRLESVIDKAAPGALAQLTTDYGALIWLNDTSATPAVSAALRANANALGIADVVSGERLALRFPSPSRDSRTPDIVVVSRNGVIFTPPGDGKLAEHGGFHDDDTRVALLVSSPRLAAQGQQVTYPVSTTQVAPTILAALGLPVTALQAVAQEGTPVLPDGNWNPLRQVAQAQPGTQSLGK</sequence>
<dbReference type="PANTHER" id="PTHR42693">
    <property type="entry name" value="ARYLSULFATASE FAMILY MEMBER"/>
    <property type="match status" value="1"/>
</dbReference>
<protein>
    <submittedName>
        <fullName evidence="3">Type I phosphodiesterase/nucleotide pyrophosphatase</fullName>
    </submittedName>
</protein>
<comment type="similarity">
    <text evidence="1">Belongs to the sulfatase family.</text>
</comment>
<dbReference type="GO" id="GO:0004065">
    <property type="term" value="F:arylsulfatase activity"/>
    <property type="evidence" value="ECO:0007669"/>
    <property type="project" value="TreeGrafter"/>
</dbReference>
<dbReference type="EMBL" id="FCOK02000039">
    <property type="protein sequence ID" value="SAL50595.1"/>
    <property type="molecule type" value="Genomic_DNA"/>
</dbReference>
<dbReference type="Proteomes" id="UP000054683">
    <property type="component" value="Unassembled WGS sequence"/>
</dbReference>
<dbReference type="InterPro" id="IPR017850">
    <property type="entry name" value="Alkaline_phosphatase_core_sf"/>
</dbReference>
<accession>A0A158I1T1</accession>
<dbReference type="InterPro" id="IPR050738">
    <property type="entry name" value="Sulfatase"/>
</dbReference>
<proteinExistence type="inferred from homology"/>